<dbReference type="AlphaFoldDB" id="A0A9D3RQ23"/>
<dbReference type="EMBL" id="JAFIRN010000012">
    <property type="protein sequence ID" value="KAG5838708.1"/>
    <property type="molecule type" value="Genomic_DNA"/>
</dbReference>
<keyword evidence="3" id="KW-1185">Reference proteome</keyword>
<organism evidence="2 3">
    <name type="scientific">Anguilla anguilla</name>
    <name type="common">European freshwater eel</name>
    <name type="synonym">Muraena anguilla</name>
    <dbReference type="NCBI Taxonomy" id="7936"/>
    <lineage>
        <taxon>Eukaryota</taxon>
        <taxon>Metazoa</taxon>
        <taxon>Chordata</taxon>
        <taxon>Craniata</taxon>
        <taxon>Vertebrata</taxon>
        <taxon>Euteleostomi</taxon>
        <taxon>Actinopterygii</taxon>
        <taxon>Neopterygii</taxon>
        <taxon>Teleostei</taxon>
        <taxon>Anguilliformes</taxon>
        <taxon>Anguillidae</taxon>
        <taxon>Anguilla</taxon>
    </lineage>
</organism>
<sequence>MPPDLEPQAQMPNSSTVPAQEAGPQEGPLRPEVGRRYAGMQTDAMATGRRAALLSRCFGHWKACFEQKRCSALRPRRDSDANVEALRRRLIQPSDGLVLRMAYCAWRRHFQGLELLRAAHIHYHLTLLFKHWLEWRRRKMMRESRVQLEQQAQLHHDAGLKGRALITWRSAWDKACQAQAHHRYLGSFTQVLPPVPIPS</sequence>
<proteinExistence type="predicted"/>
<comment type="caution">
    <text evidence="2">The sequence shown here is derived from an EMBL/GenBank/DDBJ whole genome shotgun (WGS) entry which is preliminary data.</text>
</comment>
<reference evidence="2" key="1">
    <citation type="submission" date="2021-01" db="EMBL/GenBank/DDBJ databases">
        <title>A chromosome-scale assembly of European eel, Anguilla anguilla.</title>
        <authorList>
            <person name="Henkel C."/>
            <person name="Jong-Raadsen S.A."/>
            <person name="Dufour S."/>
            <person name="Weltzien F.-A."/>
            <person name="Palstra A.P."/>
            <person name="Pelster B."/>
            <person name="Spaink H.P."/>
            <person name="Van Den Thillart G.E."/>
            <person name="Jansen H."/>
            <person name="Zahm M."/>
            <person name="Klopp C."/>
            <person name="Cedric C."/>
            <person name="Louis A."/>
            <person name="Berthelot C."/>
            <person name="Parey E."/>
            <person name="Roest Crollius H."/>
            <person name="Montfort J."/>
            <person name="Robinson-Rechavi M."/>
            <person name="Bucao C."/>
            <person name="Bouchez O."/>
            <person name="Gislard M."/>
            <person name="Lluch J."/>
            <person name="Milhes M."/>
            <person name="Lampietro C."/>
            <person name="Lopez Roques C."/>
            <person name="Donnadieu C."/>
            <person name="Braasch I."/>
            <person name="Desvignes T."/>
            <person name="Postlethwait J."/>
            <person name="Bobe J."/>
            <person name="Guiguen Y."/>
            <person name="Dirks R."/>
        </authorList>
    </citation>
    <scope>NUCLEOTIDE SEQUENCE</scope>
    <source>
        <strain evidence="2">Tag_6206</strain>
        <tissue evidence="2">Liver</tissue>
    </source>
</reference>
<accession>A0A9D3RQ23</accession>
<feature type="region of interest" description="Disordered" evidence="1">
    <location>
        <begin position="1"/>
        <end position="32"/>
    </location>
</feature>
<dbReference type="Proteomes" id="UP001044222">
    <property type="component" value="Chromosome 12"/>
</dbReference>
<protein>
    <recommendedName>
        <fullName evidence="4">Sfi1 spindle body domain-containing protein</fullName>
    </recommendedName>
</protein>
<evidence type="ECO:0000313" key="3">
    <source>
        <dbReference type="Proteomes" id="UP001044222"/>
    </source>
</evidence>
<evidence type="ECO:0008006" key="4">
    <source>
        <dbReference type="Google" id="ProtNLM"/>
    </source>
</evidence>
<evidence type="ECO:0000313" key="2">
    <source>
        <dbReference type="EMBL" id="KAG5838708.1"/>
    </source>
</evidence>
<evidence type="ECO:0000256" key="1">
    <source>
        <dbReference type="SAM" id="MobiDB-lite"/>
    </source>
</evidence>
<name>A0A9D3RQ23_ANGAN</name>
<gene>
    <name evidence="2" type="ORF">ANANG_G00226450</name>
</gene>